<evidence type="ECO:0000256" key="5">
    <source>
        <dbReference type="ARBA" id="ARBA00022801"/>
    </source>
</evidence>
<accession>A0ABM7ZDL4</accession>
<dbReference type="PANTHER" id="PTHR21039:SF0">
    <property type="entry name" value="HISTIDINOL-PHOSPHATASE"/>
    <property type="match status" value="1"/>
</dbReference>
<dbReference type="CDD" id="cd12110">
    <property type="entry name" value="PHP_HisPPase_Hisj_like"/>
    <property type="match status" value="1"/>
</dbReference>
<keyword evidence="4 8" id="KW-0028">Amino-acid biosynthesis</keyword>
<dbReference type="Proteomes" id="UP001062263">
    <property type="component" value="Chromosome"/>
</dbReference>
<dbReference type="Pfam" id="PF02811">
    <property type="entry name" value="PHP"/>
    <property type="match status" value="1"/>
</dbReference>
<dbReference type="RefSeq" id="WP_251828162.1">
    <property type="nucleotide sequence ID" value="NZ_AP025943.1"/>
</dbReference>
<evidence type="ECO:0000256" key="4">
    <source>
        <dbReference type="ARBA" id="ARBA00022605"/>
    </source>
</evidence>
<keyword evidence="6 8" id="KW-0368">Histidine biosynthesis</keyword>
<gene>
    <name evidence="10" type="primary">hisK</name>
    <name evidence="10" type="ORF">Abiwalacus_03510</name>
</gene>
<dbReference type="InterPro" id="IPR016195">
    <property type="entry name" value="Pol/histidinol_Pase-like"/>
</dbReference>
<dbReference type="NCBIfam" id="NF005596">
    <property type="entry name" value="PRK07328.1"/>
    <property type="match status" value="1"/>
</dbReference>
<feature type="domain" description="PHP" evidence="9">
    <location>
        <begin position="12"/>
        <end position="204"/>
    </location>
</feature>
<dbReference type="EMBL" id="AP025943">
    <property type="protein sequence ID" value="BDL42777.1"/>
    <property type="molecule type" value="Genomic_DNA"/>
</dbReference>
<evidence type="ECO:0000256" key="7">
    <source>
        <dbReference type="ARBA" id="ARBA00049158"/>
    </source>
</evidence>
<evidence type="ECO:0000256" key="8">
    <source>
        <dbReference type="RuleBase" id="RU366003"/>
    </source>
</evidence>
<reference evidence="10" key="1">
    <citation type="submission" date="2022-06" db="EMBL/GenBank/DDBJ databases">
        <title>Akkermansia biwalacus sp. nov., an anaerobic mucin-degrading bacterium isolated from human intestine.</title>
        <authorList>
            <person name="Kobayashi Y."/>
            <person name="Inoue S."/>
            <person name="Kawahara T."/>
            <person name="Kohda N."/>
        </authorList>
    </citation>
    <scope>NUCLEOTIDE SEQUENCE</scope>
    <source>
        <strain evidence="10">WON2089</strain>
    </source>
</reference>
<evidence type="ECO:0000256" key="2">
    <source>
        <dbReference type="ARBA" id="ARBA00009152"/>
    </source>
</evidence>
<dbReference type="Gene3D" id="3.20.20.140">
    <property type="entry name" value="Metal-dependent hydrolases"/>
    <property type="match status" value="1"/>
</dbReference>
<evidence type="ECO:0000256" key="1">
    <source>
        <dbReference type="ARBA" id="ARBA00004970"/>
    </source>
</evidence>
<proteinExistence type="inferred from homology"/>
<dbReference type="NCBIfam" id="TIGR01856">
    <property type="entry name" value="hisJ_fam"/>
    <property type="match status" value="1"/>
</dbReference>
<dbReference type="SUPFAM" id="SSF89550">
    <property type="entry name" value="PHP domain-like"/>
    <property type="match status" value="1"/>
</dbReference>
<evidence type="ECO:0000259" key="9">
    <source>
        <dbReference type="Pfam" id="PF02811"/>
    </source>
</evidence>
<dbReference type="InterPro" id="IPR004013">
    <property type="entry name" value="PHP_dom"/>
</dbReference>
<evidence type="ECO:0000256" key="6">
    <source>
        <dbReference type="ARBA" id="ARBA00023102"/>
    </source>
</evidence>
<keyword evidence="5 8" id="KW-0378">Hydrolase</keyword>
<comment type="pathway">
    <text evidence="1 8">Amino-acid biosynthesis; L-histidine biosynthesis; L-histidine from 5-phospho-alpha-D-ribose 1-diphosphate: step 8/9.</text>
</comment>
<organism evidence="10 11">
    <name type="scientific">Akkermansia biwaensis</name>
    <dbReference type="NCBI Taxonomy" id="2946555"/>
    <lineage>
        <taxon>Bacteria</taxon>
        <taxon>Pseudomonadati</taxon>
        <taxon>Verrucomicrobiota</taxon>
        <taxon>Verrucomicrobiia</taxon>
        <taxon>Verrucomicrobiales</taxon>
        <taxon>Akkermansiaceae</taxon>
        <taxon>Akkermansia</taxon>
    </lineage>
</organism>
<evidence type="ECO:0000256" key="3">
    <source>
        <dbReference type="ARBA" id="ARBA00013085"/>
    </source>
</evidence>
<dbReference type="PANTHER" id="PTHR21039">
    <property type="entry name" value="HISTIDINOL PHOSPHATASE-RELATED"/>
    <property type="match status" value="1"/>
</dbReference>
<dbReference type="EC" id="3.1.3.15" evidence="3 8"/>
<evidence type="ECO:0000313" key="11">
    <source>
        <dbReference type="Proteomes" id="UP001062263"/>
    </source>
</evidence>
<keyword evidence="11" id="KW-1185">Reference proteome</keyword>
<comment type="similarity">
    <text evidence="2 8">Belongs to the PHP hydrolase family. HisK subfamily.</text>
</comment>
<dbReference type="InterPro" id="IPR010140">
    <property type="entry name" value="Histidinol_P_phosphatase_HisJ"/>
</dbReference>
<protein>
    <recommendedName>
        <fullName evidence="3 8">Histidinol-phosphatase</fullName>
        <shortName evidence="8">HolPase</shortName>
        <ecNumber evidence="3 8">3.1.3.15</ecNumber>
    </recommendedName>
</protein>
<name>A0ABM7ZDL4_9BACT</name>
<comment type="catalytic activity">
    <reaction evidence="7 8">
        <text>L-histidinol phosphate + H2O = L-histidinol + phosphate</text>
        <dbReference type="Rhea" id="RHEA:14465"/>
        <dbReference type="ChEBI" id="CHEBI:15377"/>
        <dbReference type="ChEBI" id="CHEBI:43474"/>
        <dbReference type="ChEBI" id="CHEBI:57699"/>
        <dbReference type="ChEBI" id="CHEBI:57980"/>
        <dbReference type="EC" id="3.1.3.15"/>
    </reaction>
</comment>
<sequence>MLAWGSLFMYCDYHTHTPLCLHASGTPQEYVQSAVRAGLREYGISDHAPMQEEPFDDWRMKQADMGAYLDWIREATELAAPHGLTVKAGLECDWFPGIEPWTDHLRGLYEWDYLIGSVHYLGEKEEFDNPYKMDFWNTTDVEDAWEQYWKRFRDMAASGLFHILGHADLIKKFGFRPGGDLRRYYEPALEAISRSGACLEINTAGWYNKCAEQYPDELFLRLAAEMDIPLTISSDAHAPENVGRDFDRAAELASRAGFRQLASFTAGKMRLFPLTGI</sequence>
<evidence type="ECO:0000313" key="10">
    <source>
        <dbReference type="EMBL" id="BDL42777.1"/>
    </source>
</evidence>